<accession>A0AAV6ZNY1</accession>
<organism evidence="5 6">
    <name type="scientific">Engystomops pustulosus</name>
    <name type="common">Tungara frog</name>
    <name type="synonym">Physalaemus pustulosus</name>
    <dbReference type="NCBI Taxonomy" id="76066"/>
    <lineage>
        <taxon>Eukaryota</taxon>
        <taxon>Metazoa</taxon>
        <taxon>Chordata</taxon>
        <taxon>Craniata</taxon>
        <taxon>Vertebrata</taxon>
        <taxon>Euteleostomi</taxon>
        <taxon>Amphibia</taxon>
        <taxon>Batrachia</taxon>
        <taxon>Anura</taxon>
        <taxon>Neobatrachia</taxon>
        <taxon>Hyloidea</taxon>
        <taxon>Leptodactylidae</taxon>
        <taxon>Leiuperinae</taxon>
        <taxon>Engystomops</taxon>
    </lineage>
</organism>
<feature type="non-terminal residue" evidence="5">
    <location>
        <position position="1"/>
    </location>
</feature>
<feature type="repeat" description="ANK" evidence="3">
    <location>
        <begin position="11"/>
        <end position="43"/>
    </location>
</feature>
<protein>
    <recommendedName>
        <fullName evidence="7">Ankyrin repeat and SOCS box containing 4</fullName>
    </recommendedName>
</protein>
<name>A0AAV6ZNY1_ENGPU</name>
<proteinExistence type="predicted"/>
<dbReference type="Pfam" id="PF00023">
    <property type="entry name" value="Ank"/>
    <property type="match status" value="1"/>
</dbReference>
<evidence type="ECO:0000256" key="1">
    <source>
        <dbReference type="ARBA" id="ARBA00022737"/>
    </source>
</evidence>
<dbReference type="PROSITE" id="PS50297">
    <property type="entry name" value="ANK_REP_REGION"/>
    <property type="match status" value="2"/>
</dbReference>
<dbReference type="Proteomes" id="UP000824782">
    <property type="component" value="Unassembled WGS sequence"/>
</dbReference>
<evidence type="ECO:0000313" key="5">
    <source>
        <dbReference type="EMBL" id="KAG8547633.1"/>
    </source>
</evidence>
<dbReference type="PROSITE" id="PS50088">
    <property type="entry name" value="ANK_REPEAT"/>
    <property type="match status" value="3"/>
</dbReference>
<dbReference type="Gene3D" id="1.25.40.20">
    <property type="entry name" value="Ankyrin repeat-containing domain"/>
    <property type="match status" value="2"/>
</dbReference>
<dbReference type="PRINTS" id="PR01415">
    <property type="entry name" value="ANKYRIN"/>
</dbReference>
<gene>
    <name evidence="5" type="ORF">GDO81_027908</name>
</gene>
<feature type="chain" id="PRO_5043529477" description="Ankyrin repeat and SOCS box containing 4" evidence="4">
    <location>
        <begin position="28"/>
        <end position="263"/>
    </location>
</feature>
<dbReference type="SUPFAM" id="SSF48403">
    <property type="entry name" value="Ankyrin repeat"/>
    <property type="match status" value="1"/>
</dbReference>
<evidence type="ECO:0000256" key="3">
    <source>
        <dbReference type="PROSITE-ProRule" id="PRU00023"/>
    </source>
</evidence>
<dbReference type="SMART" id="SM00248">
    <property type="entry name" value="ANK"/>
    <property type="match status" value="6"/>
</dbReference>
<dbReference type="PANTHER" id="PTHR24173">
    <property type="entry name" value="ANKYRIN REPEAT CONTAINING"/>
    <property type="match status" value="1"/>
</dbReference>
<evidence type="ECO:0008006" key="7">
    <source>
        <dbReference type="Google" id="ProtNLM"/>
    </source>
</evidence>
<sequence>YWLPSFKLAASWATGLHVTVMLGHLESLLVLLEHNASINTKPNGKTPLHVACQVANLDCVKILIGHGAKLDVFSVSGHAPLHHCKTKESVRCAKELVWSGADVNLQSCDHAQETPLHTAARIGIPELVAFYVNHGAMVDSVNSTLETPLATAAYWALNVKEQKYSSKHHLMCRMLLDYNANVNARDIDRKTPLHKAAWNCDHILMHMMLEAGALATTMDVNGCAPQQYALKVTSVRAAAQPEICYQLLLNHGAARIYPPQFHK</sequence>
<keyword evidence="2 3" id="KW-0040">ANK repeat</keyword>
<keyword evidence="6" id="KW-1185">Reference proteome</keyword>
<evidence type="ECO:0000256" key="2">
    <source>
        <dbReference type="ARBA" id="ARBA00023043"/>
    </source>
</evidence>
<feature type="non-terminal residue" evidence="5">
    <location>
        <position position="263"/>
    </location>
</feature>
<evidence type="ECO:0000313" key="6">
    <source>
        <dbReference type="Proteomes" id="UP000824782"/>
    </source>
</evidence>
<dbReference type="PANTHER" id="PTHR24173:SF44">
    <property type="entry name" value="ANKYRIN REPEAT AND SOCS BOX PROTEIN 13"/>
    <property type="match status" value="1"/>
</dbReference>
<dbReference type="AlphaFoldDB" id="A0AAV6ZNY1"/>
<dbReference type="Pfam" id="PF13637">
    <property type="entry name" value="Ank_4"/>
    <property type="match status" value="1"/>
</dbReference>
<dbReference type="InterPro" id="IPR036770">
    <property type="entry name" value="Ankyrin_rpt-contain_sf"/>
</dbReference>
<keyword evidence="4" id="KW-0732">Signal</keyword>
<dbReference type="InterPro" id="IPR002110">
    <property type="entry name" value="Ankyrin_rpt"/>
</dbReference>
<reference evidence="5" key="1">
    <citation type="thesis" date="2020" institute="ProQuest LLC" country="789 East Eisenhower Parkway, Ann Arbor, MI, USA">
        <title>Comparative Genomics and Chromosome Evolution.</title>
        <authorList>
            <person name="Mudd A.B."/>
        </authorList>
    </citation>
    <scope>NUCLEOTIDE SEQUENCE</scope>
    <source>
        <strain evidence="5">237g6f4</strain>
        <tissue evidence="5">Blood</tissue>
    </source>
</reference>
<feature type="signal peptide" evidence="4">
    <location>
        <begin position="1"/>
        <end position="27"/>
    </location>
</feature>
<feature type="repeat" description="ANK" evidence="3">
    <location>
        <begin position="43"/>
        <end position="75"/>
    </location>
</feature>
<dbReference type="Pfam" id="PF12796">
    <property type="entry name" value="Ank_2"/>
    <property type="match status" value="1"/>
</dbReference>
<dbReference type="EMBL" id="WNYA01000663">
    <property type="protein sequence ID" value="KAG8547633.1"/>
    <property type="molecule type" value="Genomic_DNA"/>
</dbReference>
<feature type="repeat" description="ANK" evidence="3">
    <location>
        <begin position="111"/>
        <end position="143"/>
    </location>
</feature>
<keyword evidence="1" id="KW-0677">Repeat</keyword>
<evidence type="ECO:0000256" key="4">
    <source>
        <dbReference type="SAM" id="SignalP"/>
    </source>
</evidence>
<comment type="caution">
    <text evidence="5">The sequence shown here is derived from an EMBL/GenBank/DDBJ whole genome shotgun (WGS) entry which is preliminary data.</text>
</comment>